<reference evidence="2" key="1">
    <citation type="journal article" date="2023" name="Mol. Phylogenet. Evol.">
        <title>Genome-scale phylogeny and comparative genomics of the fungal order Sordariales.</title>
        <authorList>
            <person name="Hensen N."/>
            <person name="Bonometti L."/>
            <person name="Westerberg I."/>
            <person name="Brannstrom I.O."/>
            <person name="Guillou S."/>
            <person name="Cros-Aarteil S."/>
            <person name="Calhoun S."/>
            <person name="Haridas S."/>
            <person name="Kuo A."/>
            <person name="Mondo S."/>
            <person name="Pangilinan J."/>
            <person name="Riley R."/>
            <person name="LaButti K."/>
            <person name="Andreopoulos B."/>
            <person name="Lipzen A."/>
            <person name="Chen C."/>
            <person name="Yan M."/>
            <person name="Daum C."/>
            <person name="Ng V."/>
            <person name="Clum A."/>
            <person name="Steindorff A."/>
            <person name="Ohm R.A."/>
            <person name="Martin F."/>
            <person name="Silar P."/>
            <person name="Natvig D.O."/>
            <person name="Lalanne C."/>
            <person name="Gautier V."/>
            <person name="Ament-Velasquez S.L."/>
            <person name="Kruys A."/>
            <person name="Hutchinson M.I."/>
            <person name="Powell A.J."/>
            <person name="Barry K."/>
            <person name="Miller A.N."/>
            <person name="Grigoriev I.V."/>
            <person name="Debuchy R."/>
            <person name="Gladieux P."/>
            <person name="Hiltunen Thoren M."/>
            <person name="Johannesson H."/>
        </authorList>
    </citation>
    <scope>NUCLEOTIDE SEQUENCE</scope>
    <source>
        <strain evidence="2">PSN324</strain>
    </source>
</reference>
<gene>
    <name evidence="2" type="ORF">QBC42DRAFT_264743</name>
</gene>
<keyword evidence="1" id="KW-0812">Transmembrane</keyword>
<proteinExistence type="predicted"/>
<dbReference type="Proteomes" id="UP001321749">
    <property type="component" value="Unassembled WGS sequence"/>
</dbReference>
<evidence type="ECO:0000256" key="1">
    <source>
        <dbReference type="SAM" id="Phobius"/>
    </source>
</evidence>
<sequence length="61" mass="6684">MYGPCLSLATNGMLRVIIFFPFAITNRTRRMSLVSLLCMLSCTGAWCIIAGFSCSTRSSNV</sequence>
<organism evidence="2 3">
    <name type="scientific">Cladorrhinum samala</name>
    <dbReference type="NCBI Taxonomy" id="585594"/>
    <lineage>
        <taxon>Eukaryota</taxon>
        <taxon>Fungi</taxon>
        <taxon>Dikarya</taxon>
        <taxon>Ascomycota</taxon>
        <taxon>Pezizomycotina</taxon>
        <taxon>Sordariomycetes</taxon>
        <taxon>Sordariomycetidae</taxon>
        <taxon>Sordariales</taxon>
        <taxon>Podosporaceae</taxon>
        <taxon>Cladorrhinum</taxon>
    </lineage>
</organism>
<dbReference type="AlphaFoldDB" id="A0AAV9HWC1"/>
<evidence type="ECO:0000313" key="2">
    <source>
        <dbReference type="EMBL" id="KAK4463798.1"/>
    </source>
</evidence>
<protein>
    <submittedName>
        <fullName evidence="2">Uncharacterized protein</fullName>
    </submittedName>
</protein>
<evidence type="ECO:0000313" key="3">
    <source>
        <dbReference type="Proteomes" id="UP001321749"/>
    </source>
</evidence>
<keyword evidence="3" id="KW-1185">Reference proteome</keyword>
<comment type="caution">
    <text evidence="2">The sequence shown here is derived from an EMBL/GenBank/DDBJ whole genome shotgun (WGS) entry which is preliminary data.</text>
</comment>
<reference evidence="2" key="2">
    <citation type="submission" date="2023-06" db="EMBL/GenBank/DDBJ databases">
        <authorList>
            <consortium name="Lawrence Berkeley National Laboratory"/>
            <person name="Mondo S.J."/>
            <person name="Hensen N."/>
            <person name="Bonometti L."/>
            <person name="Westerberg I."/>
            <person name="Brannstrom I.O."/>
            <person name="Guillou S."/>
            <person name="Cros-Aarteil S."/>
            <person name="Calhoun S."/>
            <person name="Haridas S."/>
            <person name="Kuo A."/>
            <person name="Pangilinan J."/>
            <person name="Riley R."/>
            <person name="Labutti K."/>
            <person name="Andreopoulos B."/>
            <person name="Lipzen A."/>
            <person name="Chen C."/>
            <person name="Yanf M."/>
            <person name="Daum C."/>
            <person name="Ng V."/>
            <person name="Clum A."/>
            <person name="Steindorff A."/>
            <person name="Ohm R."/>
            <person name="Martin F."/>
            <person name="Silar P."/>
            <person name="Natvig D."/>
            <person name="Lalanne C."/>
            <person name="Gautier V."/>
            <person name="Ament-Velasquez S.L."/>
            <person name="Kruys A."/>
            <person name="Hutchinson M.I."/>
            <person name="Powell A.J."/>
            <person name="Barry K."/>
            <person name="Miller A.N."/>
            <person name="Grigoriev I.V."/>
            <person name="Debuchy R."/>
            <person name="Gladieux P."/>
            <person name="Thoren M.H."/>
            <person name="Johannesson H."/>
        </authorList>
    </citation>
    <scope>NUCLEOTIDE SEQUENCE</scope>
    <source>
        <strain evidence="2">PSN324</strain>
    </source>
</reference>
<dbReference type="EMBL" id="MU864955">
    <property type="protein sequence ID" value="KAK4463798.1"/>
    <property type="molecule type" value="Genomic_DNA"/>
</dbReference>
<feature type="transmembrane region" description="Helical" evidence="1">
    <location>
        <begin position="31"/>
        <end position="52"/>
    </location>
</feature>
<name>A0AAV9HWC1_9PEZI</name>
<keyword evidence="1" id="KW-1133">Transmembrane helix</keyword>
<feature type="transmembrane region" description="Helical" evidence="1">
    <location>
        <begin position="6"/>
        <end position="24"/>
    </location>
</feature>
<keyword evidence="1" id="KW-0472">Membrane</keyword>
<accession>A0AAV9HWC1</accession>